<protein>
    <recommendedName>
        <fullName evidence="4">Pectate lyase superfamily protein domain-containing protein</fullName>
    </recommendedName>
</protein>
<sequence>MMRTKIIIGALLVLLTMMFSSSVNGAVNVSLDAKKATMNSQMIETALQKAKSSKSASEKIVTLPKGVFLLAKTVVVPAGVTLRGANGNAMPILRIQQNEEIPVIKMGSDTKLENVVLDGQSTVGYVNQKHNGVEMVGASANQRVRNVQIVNSQVRNFGGNGIYMKYTDRVSISGTTTSQMVVSKIGYAGIIGYSANNTKIQRVTVRDIGVAGQKLAYNIALSEYFNSKLTSQMQAKMNPRSDGALIESSNILNNAVWEGIDTHHGKNIVVRNNVILNVRNAIAIVSITLKGDMGTVSPPQNIVIQNNRINKEADYVRLKLTKSERYKTVRGIVVAGAKLKKSRDAVYATEIQILNNQVENVQTLGVYSGGITILNSFGAVIFGNKVQLETSGRTNYNGIALIINNKRFLIRGNYIGKITMPTTGVIVFRGSQNNGEWNNAKWSRVTGYRSTLMKNYRDVKLLPNGSLNLKGAKLITQIADPNGVVVRNTNKYVFQK</sequence>
<gene>
    <name evidence="2" type="ORF">HCA69_16110</name>
</gene>
<evidence type="ECO:0000256" key="1">
    <source>
        <dbReference type="SAM" id="SignalP"/>
    </source>
</evidence>
<dbReference type="InterPro" id="IPR006626">
    <property type="entry name" value="PbH1"/>
</dbReference>
<comment type="caution">
    <text evidence="2">The sequence shown here is derived from an EMBL/GenBank/DDBJ whole genome shotgun (WGS) entry which is preliminary data.</text>
</comment>
<feature type="chain" id="PRO_5030590934" description="Pectate lyase superfamily protein domain-containing protein" evidence="1">
    <location>
        <begin position="26"/>
        <end position="496"/>
    </location>
</feature>
<dbReference type="InterPro" id="IPR012334">
    <property type="entry name" value="Pectin_lyas_fold"/>
</dbReference>
<name>A0A7X0Y6F5_9LIST</name>
<dbReference type="Proteomes" id="UP000535908">
    <property type="component" value="Unassembled WGS sequence"/>
</dbReference>
<reference evidence="2 3" key="1">
    <citation type="submission" date="2020-03" db="EMBL/GenBank/DDBJ databases">
        <title>Soil Listeria distribution.</title>
        <authorList>
            <person name="Liao J."/>
            <person name="Wiedmann M."/>
        </authorList>
    </citation>
    <scope>NUCLEOTIDE SEQUENCE [LARGE SCALE GENOMIC DNA]</scope>
    <source>
        <strain evidence="2 3">FSL L7-0741</strain>
    </source>
</reference>
<evidence type="ECO:0008006" key="4">
    <source>
        <dbReference type="Google" id="ProtNLM"/>
    </source>
</evidence>
<dbReference type="AlphaFoldDB" id="A0A7X0Y6F5"/>
<dbReference type="InterPro" id="IPR011050">
    <property type="entry name" value="Pectin_lyase_fold/virulence"/>
</dbReference>
<proteinExistence type="predicted"/>
<keyword evidence="1" id="KW-0732">Signal</keyword>
<dbReference type="RefSeq" id="WP_185528029.1">
    <property type="nucleotide sequence ID" value="NZ_JAARWN010000028.1"/>
</dbReference>
<dbReference type="SUPFAM" id="SSF51126">
    <property type="entry name" value="Pectin lyase-like"/>
    <property type="match status" value="1"/>
</dbReference>
<evidence type="ECO:0000313" key="2">
    <source>
        <dbReference type="EMBL" id="MBC1937887.1"/>
    </source>
</evidence>
<dbReference type="EMBL" id="JAARWN010000028">
    <property type="protein sequence ID" value="MBC1937887.1"/>
    <property type="molecule type" value="Genomic_DNA"/>
</dbReference>
<accession>A0A7X0Y6F5</accession>
<dbReference type="Gene3D" id="2.160.20.10">
    <property type="entry name" value="Single-stranded right-handed beta-helix, Pectin lyase-like"/>
    <property type="match status" value="2"/>
</dbReference>
<organism evidence="2 3">
    <name type="scientific">Listeria grandensis</name>
    <dbReference type="NCBI Taxonomy" id="1494963"/>
    <lineage>
        <taxon>Bacteria</taxon>
        <taxon>Bacillati</taxon>
        <taxon>Bacillota</taxon>
        <taxon>Bacilli</taxon>
        <taxon>Bacillales</taxon>
        <taxon>Listeriaceae</taxon>
        <taxon>Listeria</taxon>
    </lineage>
</organism>
<feature type="signal peptide" evidence="1">
    <location>
        <begin position="1"/>
        <end position="25"/>
    </location>
</feature>
<evidence type="ECO:0000313" key="3">
    <source>
        <dbReference type="Proteomes" id="UP000535908"/>
    </source>
</evidence>
<dbReference type="SMART" id="SM00710">
    <property type="entry name" value="PbH1"/>
    <property type="match status" value="7"/>
</dbReference>